<feature type="disulfide bond" evidence="15">
    <location>
        <begin position="343"/>
        <end position="401"/>
    </location>
</feature>
<evidence type="ECO:0000313" key="21">
    <source>
        <dbReference type="Proteomes" id="UP001152320"/>
    </source>
</evidence>
<dbReference type="SUPFAM" id="SSF55486">
    <property type="entry name" value="Metalloproteases ('zincins'), catalytic domain"/>
    <property type="match status" value="1"/>
</dbReference>
<dbReference type="Pfam" id="PF19236">
    <property type="entry name" value="ADAMTS_CR_3"/>
    <property type="match status" value="1"/>
</dbReference>
<keyword evidence="7" id="KW-0677">Repeat</keyword>
<dbReference type="Pfam" id="PF01421">
    <property type="entry name" value="Reprolysin"/>
    <property type="match status" value="1"/>
</dbReference>
<keyword evidence="5 14" id="KW-0479">Metal-binding</keyword>
<feature type="binding site" evidence="14 16">
    <location>
        <position position="427"/>
    </location>
    <ligand>
        <name>Zn(2+)</name>
        <dbReference type="ChEBI" id="CHEBI:29105"/>
        <note>catalytic</note>
    </ligand>
</feature>
<evidence type="ECO:0000256" key="16">
    <source>
        <dbReference type="PROSITE-ProRule" id="PRU00276"/>
    </source>
</evidence>
<evidence type="ECO:0000256" key="15">
    <source>
        <dbReference type="PIRSR" id="PIRSR613273-3"/>
    </source>
</evidence>
<reference evidence="20" key="1">
    <citation type="submission" date="2021-10" db="EMBL/GenBank/DDBJ databases">
        <title>Tropical sea cucumber genome reveals ecological adaptation and Cuvierian tubules defense mechanism.</title>
        <authorList>
            <person name="Chen T."/>
        </authorList>
    </citation>
    <scope>NUCLEOTIDE SEQUENCE</scope>
    <source>
        <strain evidence="20">Nanhai2018</strain>
        <tissue evidence="20">Muscle</tissue>
    </source>
</reference>
<feature type="domain" description="Peptidase M12B" evidence="18">
    <location>
        <begin position="267"/>
        <end position="478"/>
    </location>
</feature>
<accession>A0A9Q1HCQ0</accession>
<evidence type="ECO:0000256" key="6">
    <source>
        <dbReference type="ARBA" id="ARBA00022729"/>
    </source>
</evidence>
<dbReference type="GO" id="GO:0004222">
    <property type="term" value="F:metalloendopeptidase activity"/>
    <property type="evidence" value="ECO:0007669"/>
    <property type="project" value="InterPro"/>
</dbReference>
<dbReference type="PRINTS" id="PR01857">
    <property type="entry name" value="ADAMTSFAMILY"/>
</dbReference>
<gene>
    <name evidence="20" type="ORF">HOLleu_14710</name>
</gene>
<name>A0A9Q1HCQ0_HOLLE</name>
<dbReference type="SUPFAM" id="SSF82895">
    <property type="entry name" value="TSP-1 type 1 repeat"/>
    <property type="match status" value="5"/>
</dbReference>
<dbReference type="Gene3D" id="3.40.390.10">
    <property type="entry name" value="Collagenase (Catalytic Domain)"/>
    <property type="match status" value="1"/>
</dbReference>
<dbReference type="InterPro" id="IPR013273">
    <property type="entry name" value="ADAMTS/ADAMTS-like"/>
</dbReference>
<evidence type="ECO:0000256" key="7">
    <source>
        <dbReference type="ARBA" id="ARBA00022737"/>
    </source>
</evidence>
<dbReference type="Pfam" id="PF19030">
    <property type="entry name" value="TSP1_ADAMTS"/>
    <property type="match status" value="4"/>
</dbReference>
<feature type="disulfide bond" evidence="15">
    <location>
        <begin position="521"/>
        <end position="557"/>
    </location>
</feature>
<feature type="chain" id="PRO_5040298510" evidence="17">
    <location>
        <begin position="23"/>
        <end position="1142"/>
    </location>
</feature>
<proteinExistence type="predicted"/>
<feature type="binding site" evidence="14">
    <location>
        <position position="365"/>
    </location>
    <ligand>
        <name>Ca(2+)</name>
        <dbReference type="ChEBI" id="CHEBI:29108"/>
        <label>1</label>
    </ligand>
</feature>
<dbReference type="FunFam" id="2.20.100.10:FF:000005">
    <property type="entry name" value="ADAM metallopeptidase with thrombospondin type 1 motif 9"/>
    <property type="match status" value="2"/>
</dbReference>
<dbReference type="PROSITE" id="PS50215">
    <property type="entry name" value="ADAM_MEPRO"/>
    <property type="match status" value="1"/>
</dbReference>
<comment type="caution">
    <text evidence="20">The sequence shown here is derived from an EMBL/GenBank/DDBJ whole genome shotgun (WGS) entry which is preliminary data.</text>
</comment>
<dbReference type="SMART" id="SM00209">
    <property type="entry name" value="TSP1"/>
    <property type="match status" value="5"/>
</dbReference>
<feature type="disulfide bond" evidence="15">
    <location>
        <begin position="585"/>
        <end position="622"/>
    </location>
</feature>
<feature type="disulfide bond" evidence="15">
    <location>
        <begin position="503"/>
        <end position="526"/>
    </location>
</feature>
<dbReference type="Proteomes" id="UP001152320">
    <property type="component" value="Chromosome 6"/>
</dbReference>
<evidence type="ECO:0000256" key="13">
    <source>
        <dbReference type="PIRSR" id="PIRSR613273-1"/>
    </source>
</evidence>
<keyword evidence="4" id="KW-0645">Protease</keyword>
<evidence type="ECO:0000256" key="4">
    <source>
        <dbReference type="ARBA" id="ARBA00022670"/>
    </source>
</evidence>
<feature type="active site" evidence="13 16">
    <location>
        <position position="418"/>
    </location>
</feature>
<dbReference type="EMBL" id="JAIZAY010000006">
    <property type="protein sequence ID" value="KAJ8040426.1"/>
    <property type="molecule type" value="Genomic_DNA"/>
</dbReference>
<dbReference type="InterPro" id="IPR045371">
    <property type="entry name" value="ADAMTS_CR_3"/>
</dbReference>
<dbReference type="GO" id="GO:0031012">
    <property type="term" value="C:extracellular matrix"/>
    <property type="evidence" value="ECO:0007669"/>
    <property type="project" value="TreeGrafter"/>
</dbReference>
<keyword evidence="8" id="KW-0378">Hydrolase</keyword>
<dbReference type="InterPro" id="IPR036383">
    <property type="entry name" value="TSP1_rpt_sf"/>
</dbReference>
<dbReference type="PANTHER" id="PTHR13723:SF311">
    <property type="entry name" value="ADAM CYSTEINE-RICH DOMAIN-CONTAINING PROTEIN"/>
    <property type="match status" value="1"/>
</dbReference>
<dbReference type="FunFam" id="3.40.390.10:FF:000001">
    <property type="entry name" value="A disintegrin and metalloproteinase with thrombospondin motifs 1"/>
    <property type="match status" value="1"/>
</dbReference>
<dbReference type="Pfam" id="PF00090">
    <property type="entry name" value="TSP_1"/>
    <property type="match status" value="1"/>
</dbReference>
<evidence type="ECO:0000256" key="5">
    <source>
        <dbReference type="ARBA" id="ARBA00022723"/>
    </source>
</evidence>
<dbReference type="OrthoDB" id="10035764at2759"/>
<dbReference type="FunFam" id="2.20.100.10:FF:000006">
    <property type="entry name" value="A disintegrin and metalloproteinase with thrombospondin motifs 1"/>
    <property type="match status" value="1"/>
</dbReference>
<keyword evidence="12" id="KW-0325">Glycoprotein</keyword>
<comment type="cofactor">
    <cofactor evidence="14">
        <name>Zn(2+)</name>
        <dbReference type="ChEBI" id="CHEBI:29105"/>
    </cofactor>
    <text evidence="14">Binds 1 zinc ion per subunit.</text>
</comment>
<feature type="binding site" description="in inhibited form" evidence="14">
    <location>
        <position position="215"/>
    </location>
    <ligand>
        <name>Zn(2+)</name>
        <dbReference type="ChEBI" id="CHEBI:29105"/>
        <note>catalytic</note>
    </ligand>
</feature>
<feature type="binding site" evidence="14 16">
    <location>
        <position position="421"/>
    </location>
    <ligand>
        <name>Zn(2+)</name>
        <dbReference type="ChEBI" id="CHEBI:29105"/>
        <note>catalytic</note>
    </ligand>
</feature>
<evidence type="ECO:0000256" key="1">
    <source>
        <dbReference type="ARBA" id="ARBA00004498"/>
    </source>
</evidence>
<dbReference type="GO" id="GO:0006508">
    <property type="term" value="P:proteolysis"/>
    <property type="evidence" value="ECO:0007669"/>
    <property type="project" value="UniProtKB-KW"/>
</dbReference>
<dbReference type="GO" id="GO:0046872">
    <property type="term" value="F:metal ion binding"/>
    <property type="evidence" value="ECO:0007669"/>
    <property type="project" value="UniProtKB-KW"/>
</dbReference>
<dbReference type="Pfam" id="PF01562">
    <property type="entry name" value="Pep_M12B_propep"/>
    <property type="match status" value="1"/>
</dbReference>
<evidence type="ECO:0000256" key="12">
    <source>
        <dbReference type="ARBA" id="ARBA00023180"/>
    </source>
</evidence>
<evidence type="ECO:0000256" key="11">
    <source>
        <dbReference type="ARBA" id="ARBA00023157"/>
    </source>
</evidence>
<dbReference type="PANTHER" id="PTHR13723">
    <property type="entry name" value="ADAMTS A DISINTEGRIN AND METALLOPROTEASE WITH THROMBOSPONDIN MOTIFS PROTEASE"/>
    <property type="match status" value="1"/>
</dbReference>
<evidence type="ECO:0000256" key="2">
    <source>
        <dbReference type="ARBA" id="ARBA00022525"/>
    </source>
</evidence>
<keyword evidence="6 17" id="KW-0732">Signal</keyword>
<dbReference type="PROSITE" id="PS50092">
    <property type="entry name" value="TSP1"/>
    <property type="match status" value="5"/>
</dbReference>
<feature type="disulfide bond" evidence="15">
    <location>
        <begin position="547"/>
        <end position="562"/>
    </location>
</feature>
<feature type="binding site" evidence="14">
    <location>
        <position position="473"/>
    </location>
    <ligand>
        <name>Ca(2+)</name>
        <dbReference type="ChEBI" id="CHEBI:29108"/>
        <label>1</label>
    </ligand>
</feature>
<dbReference type="InterPro" id="IPR024079">
    <property type="entry name" value="MetalloPept_cat_dom_sf"/>
</dbReference>
<feature type="binding site" evidence="14 16">
    <location>
        <position position="417"/>
    </location>
    <ligand>
        <name>Zn(2+)</name>
        <dbReference type="ChEBI" id="CHEBI:29105"/>
        <note>catalytic</note>
    </ligand>
</feature>
<evidence type="ECO:0000259" key="18">
    <source>
        <dbReference type="PROSITE" id="PS50215"/>
    </source>
</evidence>
<dbReference type="AlphaFoldDB" id="A0A9Q1HCQ0"/>
<feature type="binding site" evidence="14">
    <location>
        <position position="270"/>
    </location>
    <ligand>
        <name>Ca(2+)</name>
        <dbReference type="ChEBI" id="CHEBI:29108"/>
        <label>2</label>
    </ligand>
</feature>
<comment type="subcellular location">
    <subcellularLocation>
        <location evidence="1">Secreted</location>
        <location evidence="1">Extracellular space</location>
        <location evidence="1">Extracellular matrix</location>
    </subcellularLocation>
</comment>
<dbReference type="CDD" id="cd04273">
    <property type="entry name" value="ZnMc_ADAMTS_like"/>
    <property type="match status" value="1"/>
</dbReference>
<organism evidence="20 21">
    <name type="scientific">Holothuria leucospilota</name>
    <name type="common">Black long sea cucumber</name>
    <name type="synonym">Mertensiothuria leucospilota</name>
    <dbReference type="NCBI Taxonomy" id="206669"/>
    <lineage>
        <taxon>Eukaryota</taxon>
        <taxon>Metazoa</taxon>
        <taxon>Echinodermata</taxon>
        <taxon>Eleutherozoa</taxon>
        <taxon>Echinozoa</taxon>
        <taxon>Holothuroidea</taxon>
        <taxon>Aspidochirotacea</taxon>
        <taxon>Aspidochirotida</taxon>
        <taxon>Holothuriidae</taxon>
        <taxon>Holothuria</taxon>
    </lineage>
</organism>
<dbReference type="InterPro" id="IPR010294">
    <property type="entry name" value="ADAMTS_spacer1"/>
</dbReference>
<keyword evidence="3" id="KW-0272">Extracellular matrix</keyword>
<keyword evidence="9 14" id="KW-0862">Zinc</keyword>
<evidence type="ECO:0000256" key="3">
    <source>
        <dbReference type="ARBA" id="ARBA00022530"/>
    </source>
</evidence>
<sequence length="1142" mass="129074">MDPNEFWIFLLWMLNLLQVLLCDKYVQLSKDHDEMIKKFGHYELVVPKLVNHRGDFLSFDLINSRKRTRRHLDSGYEPVVDKVIHYSVQAYDTHFHMNLTLNTKLISPHFVVEREDRTGVISRHRYVDDCHYTGHLFGHRISRVAISNCQGLHGLMRTADEEYFIEPLEQYSSINLYSEGHPHIVYKRSSLPRPANSHDHHGHDKDHKNYRNYTCEVKEDKELDDKDKPWWMSNSDFEFAKEVDEARREGRSRHRRLKRVSSVSTERNVETLIVAEKQMISFHTDERIEAYLLTIMNIVEDLYHDASIGNYINIVVSKMRLLLEEQDDVTLNFHAGRSLDNFCEWQAAINTPINETNEFGLGHHDNAVLITRYDICYESNTPCQTIGLALLGAMCNPSRSCNINQDTGLATAFTVAHEIGHNFGMKHDGDGNACGTAGGIMAGTYTQKTDFYSWSPCSEDYITQFIDAGRAQCLDNDPHQEVRPPDHDHDAQPGQLVGGNRQCHYQIGNDGAVACNFSNICSELACRMPGQTTCVGTSVPAAEGTACQTSNIPDGWCYMMQCVERGSRPDAVDGGWGSWQTWSDCSRTCGGGVSRSERHCDNPRPSHRGQYCTGERIRYRSCNKQDCPEDSIDFHSLQCAKLNDEPYEEHYYKWTPLDKNLVKPCELICVSTTGGHSKQIPQVEDGTRCFSEKLRPNIYDVCINGVCKQVGCDKELGSEVMEDKCRICGGDGSTCETVAGSYTGPLPLSTYQEIVTIPTGATHIRVEEAEISNNYLALKSVGDVYHINAEWFIEWPKSFDVAGTTFKYDRPEDSPETLTALGPTTEELVVMLLVQDDSTGVRFTFNRPVVRTNFGDEEVVFAWQRAPWSECSRSCAGGETVSAVHCIRYDDNSVVSDHYCDVNQKPEHKTKECNLEDCPPQWSVGPWSQCTRSCGGGTRTRDVHCTIWIYPGAQEIVDESYCQGHKHRSIDDCGREDCPPRWVVGDWSRCLPTCGPGRKTRSVSCESHNGNFRYSDSMCDRSKKPAVHMLCTNPDCPPPSWKTGHWSECSAKCGQGSIDREVYCHAFMGNMLHEDYCDASSKPASSRPCTRTCDNVVVADSCIDDPSVQYCPLVKKFSFCANDYFNRICCRTCSELGETSLE</sequence>
<evidence type="ECO:0000256" key="10">
    <source>
        <dbReference type="ARBA" id="ARBA00023049"/>
    </source>
</evidence>
<keyword evidence="21" id="KW-1185">Reference proteome</keyword>
<dbReference type="Gene3D" id="3.40.1620.60">
    <property type="match status" value="1"/>
</dbReference>
<feature type="signal peptide" evidence="17">
    <location>
        <begin position="1"/>
        <end position="22"/>
    </location>
</feature>
<dbReference type="Gene3D" id="2.20.100.10">
    <property type="entry name" value="Thrombospondin type-1 (TSP1) repeat"/>
    <property type="match status" value="5"/>
</dbReference>
<dbReference type="InterPro" id="IPR010909">
    <property type="entry name" value="PLAC"/>
</dbReference>
<comment type="caution">
    <text evidence="16">Lacks conserved residue(s) required for the propagation of feature annotation.</text>
</comment>
<keyword evidence="10" id="KW-0482">Metalloprotease</keyword>
<dbReference type="InterPro" id="IPR002870">
    <property type="entry name" value="Peptidase_M12B_N"/>
</dbReference>
<dbReference type="Pfam" id="PF08686">
    <property type="entry name" value="PLAC"/>
    <property type="match status" value="1"/>
</dbReference>
<dbReference type="InterPro" id="IPR001590">
    <property type="entry name" value="Peptidase_M12B"/>
</dbReference>
<evidence type="ECO:0000256" key="9">
    <source>
        <dbReference type="ARBA" id="ARBA00022833"/>
    </source>
</evidence>
<dbReference type="PROSITE" id="PS50900">
    <property type="entry name" value="PLAC"/>
    <property type="match status" value="1"/>
</dbReference>
<feature type="disulfide bond" evidence="15">
    <location>
        <begin position="395"/>
        <end position="473"/>
    </location>
</feature>
<feature type="disulfide bond" evidence="15">
    <location>
        <begin position="600"/>
        <end position="612"/>
    </location>
</feature>
<keyword evidence="2" id="KW-0964">Secreted</keyword>
<dbReference type="InterPro" id="IPR050439">
    <property type="entry name" value="ADAMTS_ADAMTS-like"/>
</dbReference>
<evidence type="ECO:0000259" key="19">
    <source>
        <dbReference type="PROSITE" id="PS50900"/>
    </source>
</evidence>
<evidence type="ECO:0000256" key="17">
    <source>
        <dbReference type="SAM" id="SignalP"/>
    </source>
</evidence>
<feature type="binding site" evidence="14">
    <location>
        <position position="270"/>
    </location>
    <ligand>
        <name>Ca(2+)</name>
        <dbReference type="ChEBI" id="CHEBI:29108"/>
        <label>1</label>
    </ligand>
</feature>
<dbReference type="InterPro" id="IPR000884">
    <property type="entry name" value="TSP1_rpt"/>
</dbReference>
<dbReference type="FunFam" id="2.60.120.830:FF:000001">
    <property type="entry name" value="A disintegrin and metalloproteinase with thrombospondin motifs 1"/>
    <property type="match status" value="1"/>
</dbReference>
<feature type="disulfide bond" evidence="15">
    <location>
        <begin position="376"/>
        <end position="383"/>
    </location>
</feature>
<feature type="domain" description="PLAC" evidence="19">
    <location>
        <begin position="1098"/>
        <end position="1137"/>
    </location>
</feature>
<dbReference type="Pfam" id="PF05986">
    <property type="entry name" value="ADAMTS_spacer1"/>
    <property type="match status" value="1"/>
</dbReference>
<keyword evidence="14" id="KW-0106">Calcium</keyword>
<evidence type="ECO:0000256" key="14">
    <source>
        <dbReference type="PIRSR" id="PIRSR613273-2"/>
    </source>
</evidence>
<keyword evidence="11 15" id="KW-1015">Disulfide bond</keyword>
<protein>
    <submittedName>
        <fullName evidence="20">A disintegrin and metalloproteinase with thrombospondin motifs 6</fullName>
    </submittedName>
</protein>
<feature type="disulfide bond" evidence="15">
    <location>
        <begin position="589"/>
        <end position="627"/>
    </location>
</feature>
<dbReference type="Gene3D" id="2.60.120.830">
    <property type="match status" value="1"/>
</dbReference>
<evidence type="ECO:0000313" key="20">
    <source>
        <dbReference type="EMBL" id="KAJ8040426.1"/>
    </source>
</evidence>
<evidence type="ECO:0000256" key="8">
    <source>
        <dbReference type="ARBA" id="ARBA00022801"/>
    </source>
</evidence>
<dbReference type="GO" id="GO:0030198">
    <property type="term" value="P:extracellular matrix organization"/>
    <property type="evidence" value="ECO:0007669"/>
    <property type="project" value="InterPro"/>
</dbReference>
<feature type="disulfide bond" evidence="15">
    <location>
        <begin position="434"/>
        <end position="457"/>
    </location>
</feature>